<dbReference type="CDD" id="cd02639">
    <property type="entry name" value="R3H_RRM"/>
    <property type="match status" value="1"/>
</dbReference>
<reference evidence="17" key="1">
    <citation type="journal article" date="2023" name="Genome Biol. Evol.">
        <title>First Whole Genome Sequence and Flow Cytometry Genome Size Data for the Lichen-Forming Fungus Ramalina farinacea (Ascomycota).</title>
        <authorList>
            <person name="Llewellyn T."/>
            <person name="Mian S."/>
            <person name="Hill R."/>
            <person name="Leitch I.J."/>
            <person name="Gaya E."/>
        </authorList>
    </citation>
    <scope>NUCLEOTIDE SEQUENCE</scope>
    <source>
        <strain evidence="17">LIQ254RAFAR</strain>
    </source>
</reference>
<keyword evidence="8" id="KW-0067">ATP-binding</keyword>
<dbReference type="Gene3D" id="3.30.1370.50">
    <property type="entry name" value="R3H-like domain"/>
    <property type="match status" value="1"/>
</dbReference>
<dbReference type="PROSITE" id="PS50102">
    <property type="entry name" value="RRM"/>
    <property type="match status" value="1"/>
</dbReference>
<dbReference type="FunFam" id="3.30.1370.50:FF:000002">
    <property type="entry name" value="Immunoglobulin mu DNA-binding protein 2"/>
    <property type="match status" value="1"/>
</dbReference>
<dbReference type="InterPro" id="IPR035979">
    <property type="entry name" value="RBD_domain_sf"/>
</dbReference>
<dbReference type="PANTHER" id="PTHR23003:SF17">
    <property type="entry name" value="RNA-BINDING PROTEIN PIN4"/>
    <property type="match status" value="1"/>
</dbReference>
<dbReference type="InterPro" id="IPR034186">
    <property type="entry name" value="PIN4-like_RRM"/>
</dbReference>
<evidence type="ECO:0000256" key="12">
    <source>
        <dbReference type="ARBA" id="ARBA00062407"/>
    </source>
</evidence>
<dbReference type="SUPFAM" id="SSF82708">
    <property type="entry name" value="R3H domain"/>
    <property type="match status" value="1"/>
</dbReference>
<feature type="domain" description="RRM" evidence="15">
    <location>
        <begin position="222"/>
        <end position="300"/>
    </location>
</feature>
<feature type="compositionally biased region" description="Basic and acidic residues" evidence="14">
    <location>
        <begin position="392"/>
        <end position="407"/>
    </location>
</feature>
<dbReference type="SUPFAM" id="SSF54928">
    <property type="entry name" value="RNA-binding domain, RBD"/>
    <property type="match status" value="1"/>
</dbReference>
<sequence>MNSQDLAQQEQFYDQSSSRLPHIQRQQPQMQSQLQTQFMQRQPSRQFESFGNMQNMQNGDMFPSQEQGMRFNTGNRFDRSNGPMPGIPFGYDMNQAQTWNPNAFSSNSQFPPGYAATTRMKPTQARGRTALPNVRSFSSLKLREPQPTGPPYGFEWLCYDGPPLPYLPGASRTTDAYYSNPYYQAWLDNTQYNLSAGLGVTQIPLGQFRPVEEEDLDELIPTAIVIKNIPFAVRKEQLVELMTEMRLPLPYAFNYHFDNGVFRGLAFANFTSADETSLVIDALNHYELQGRRLRVEYKKMLPIQERERIEREKRERRGQLEEQHRPVGGQLQNHPSMSSLASHRPANTPSPIGHRQELPGTLLFPLPNEASFERTSAEGFLRVPAQDGPRPLPERSRSDLFSPDPDREAWHGQDDFLKSWNKTMRPLFQVANLGMPVDPLTDLNDPETLSFYNDILLYKQSDREALIFPSSLTPTQRRVVHTLAHHMSLGHASRGNGEQRQVHVYRANRPSPPLNNMNATRSADQNNRGLNRAATIDFNEARAMEQPGNYAILRGQQSSGLLGVPDSPGAFGTNQNLRAAKSVADLRSYTPSPVATTSSFPQALANNASRYQDVLNHQASGGPFGAGREDGLINGFGGLSLGRNNNGGAAESPRRLRPMFSFSETENQSLSGPPSAGAIGSNRSVSNAPAYDAAVRNAAIPVRQPLGPSERGTAAFSRARQNGHQQKSSDELRNQPEIIVE</sequence>
<dbReference type="PROSITE" id="PS51061">
    <property type="entry name" value="R3H"/>
    <property type="match status" value="1"/>
</dbReference>
<keyword evidence="6" id="KW-0378">Hydrolase</keyword>
<evidence type="ECO:0000256" key="8">
    <source>
        <dbReference type="ARBA" id="ARBA00022840"/>
    </source>
</evidence>
<dbReference type="InterPro" id="IPR001374">
    <property type="entry name" value="R3H_dom"/>
</dbReference>
<organism evidence="17 18">
    <name type="scientific">Ramalina farinacea</name>
    <dbReference type="NCBI Taxonomy" id="258253"/>
    <lineage>
        <taxon>Eukaryota</taxon>
        <taxon>Fungi</taxon>
        <taxon>Dikarya</taxon>
        <taxon>Ascomycota</taxon>
        <taxon>Pezizomycotina</taxon>
        <taxon>Lecanoromycetes</taxon>
        <taxon>OSLEUM clade</taxon>
        <taxon>Lecanoromycetidae</taxon>
        <taxon>Lecanorales</taxon>
        <taxon>Lecanorineae</taxon>
        <taxon>Ramalinaceae</taxon>
        <taxon>Ramalina</taxon>
    </lineage>
</organism>
<dbReference type="Gene3D" id="3.30.70.330">
    <property type="match status" value="1"/>
</dbReference>
<feature type="compositionally biased region" description="Basic and acidic residues" evidence="14">
    <location>
        <begin position="310"/>
        <end position="325"/>
    </location>
</feature>
<dbReference type="GO" id="GO:0003677">
    <property type="term" value="F:DNA binding"/>
    <property type="evidence" value="ECO:0007669"/>
    <property type="project" value="UniProtKB-ARBA"/>
</dbReference>
<dbReference type="Pfam" id="PF01424">
    <property type="entry name" value="R3H"/>
    <property type="match status" value="1"/>
</dbReference>
<comment type="subcellular location">
    <subcellularLocation>
        <location evidence="2">Cytoplasm</location>
    </subcellularLocation>
    <subcellularLocation>
        <location evidence="1">Nucleus</location>
    </subcellularLocation>
</comment>
<evidence type="ECO:0000256" key="2">
    <source>
        <dbReference type="ARBA" id="ARBA00004496"/>
    </source>
</evidence>
<evidence type="ECO:0000259" key="15">
    <source>
        <dbReference type="PROSITE" id="PS50102"/>
    </source>
</evidence>
<dbReference type="SMART" id="SM00360">
    <property type="entry name" value="RRM"/>
    <property type="match status" value="1"/>
</dbReference>
<dbReference type="InterPro" id="IPR012677">
    <property type="entry name" value="Nucleotide-bd_a/b_plait_sf"/>
</dbReference>
<feature type="compositionally biased region" description="Polar residues" evidence="14">
    <location>
        <begin position="1"/>
        <end position="19"/>
    </location>
</feature>
<feature type="region of interest" description="Disordered" evidence="14">
    <location>
        <begin position="702"/>
        <end position="741"/>
    </location>
</feature>
<keyword evidence="9 13" id="KW-0694">RNA-binding</keyword>
<keyword evidence="7" id="KW-0347">Helicase</keyword>
<dbReference type="GO" id="GO:0005737">
    <property type="term" value="C:cytoplasm"/>
    <property type="evidence" value="ECO:0007669"/>
    <property type="project" value="UniProtKB-SubCell"/>
</dbReference>
<dbReference type="GO" id="GO:0016787">
    <property type="term" value="F:hydrolase activity"/>
    <property type="evidence" value="ECO:0007669"/>
    <property type="project" value="UniProtKB-KW"/>
</dbReference>
<evidence type="ECO:0000256" key="11">
    <source>
        <dbReference type="ARBA" id="ARBA00055199"/>
    </source>
</evidence>
<dbReference type="GO" id="GO:0004386">
    <property type="term" value="F:helicase activity"/>
    <property type="evidence" value="ECO:0007669"/>
    <property type="project" value="UniProtKB-KW"/>
</dbReference>
<keyword evidence="4" id="KW-0597">Phosphoprotein</keyword>
<comment type="caution">
    <text evidence="17">The sequence shown here is derived from an EMBL/GenBank/DDBJ whole genome shotgun (WGS) entry which is preliminary data.</text>
</comment>
<dbReference type="GO" id="GO:0003729">
    <property type="term" value="F:mRNA binding"/>
    <property type="evidence" value="ECO:0007669"/>
    <property type="project" value="TreeGrafter"/>
</dbReference>
<name>A0AA43QNN8_9LECA</name>
<feature type="region of interest" description="Disordered" evidence="14">
    <location>
        <begin position="664"/>
        <end position="683"/>
    </location>
</feature>
<evidence type="ECO:0000313" key="18">
    <source>
        <dbReference type="Proteomes" id="UP001161017"/>
    </source>
</evidence>
<dbReference type="AlphaFoldDB" id="A0AA43QNN8"/>
<evidence type="ECO:0000256" key="5">
    <source>
        <dbReference type="ARBA" id="ARBA00022741"/>
    </source>
</evidence>
<dbReference type="EMBL" id="JAPUFD010000009">
    <property type="protein sequence ID" value="MDI1489217.1"/>
    <property type="molecule type" value="Genomic_DNA"/>
</dbReference>
<dbReference type="CDD" id="cd12253">
    <property type="entry name" value="RRM_PIN4_like"/>
    <property type="match status" value="1"/>
</dbReference>
<keyword evidence="18" id="KW-1185">Reference proteome</keyword>
<keyword evidence="10" id="KW-0539">Nucleus</keyword>
<evidence type="ECO:0000256" key="7">
    <source>
        <dbReference type="ARBA" id="ARBA00022806"/>
    </source>
</evidence>
<evidence type="ECO:0000256" key="1">
    <source>
        <dbReference type="ARBA" id="ARBA00004123"/>
    </source>
</evidence>
<dbReference type="Proteomes" id="UP001161017">
    <property type="component" value="Unassembled WGS sequence"/>
</dbReference>
<dbReference type="InterPro" id="IPR034069">
    <property type="entry name" value="R3H_Cip2"/>
</dbReference>
<comment type="function">
    <text evidence="11">Regulates global gene expression after oxidative stress. Interacts and stabilizes mRNAs and may regulate their transition between different cytoplasmic components after oxidative stress.</text>
</comment>
<dbReference type="GO" id="GO:0005524">
    <property type="term" value="F:ATP binding"/>
    <property type="evidence" value="ECO:0007669"/>
    <property type="project" value="UniProtKB-KW"/>
</dbReference>
<keyword evidence="5" id="KW-0547">Nucleotide-binding</keyword>
<dbReference type="InterPro" id="IPR036867">
    <property type="entry name" value="R3H_dom_sf"/>
</dbReference>
<feature type="domain" description="R3H" evidence="16">
    <location>
        <begin position="445"/>
        <end position="508"/>
    </location>
</feature>
<keyword evidence="17" id="KW-0413">Isomerase</keyword>
<feature type="region of interest" description="Disordered" evidence="14">
    <location>
        <begin position="1"/>
        <end position="32"/>
    </location>
</feature>
<evidence type="ECO:0000256" key="4">
    <source>
        <dbReference type="ARBA" id="ARBA00022553"/>
    </source>
</evidence>
<accession>A0AA43QNN8</accession>
<evidence type="ECO:0000256" key="10">
    <source>
        <dbReference type="ARBA" id="ARBA00023242"/>
    </source>
</evidence>
<evidence type="ECO:0000256" key="9">
    <source>
        <dbReference type="ARBA" id="ARBA00022884"/>
    </source>
</evidence>
<dbReference type="SMART" id="SM00393">
    <property type="entry name" value="R3H"/>
    <property type="match status" value="1"/>
</dbReference>
<feature type="region of interest" description="Disordered" evidence="14">
    <location>
        <begin position="310"/>
        <end position="352"/>
    </location>
</feature>
<evidence type="ECO:0000259" key="16">
    <source>
        <dbReference type="PROSITE" id="PS51061"/>
    </source>
</evidence>
<evidence type="ECO:0000256" key="3">
    <source>
        <dbReference type="ARBA" id="ARBA00022490"/>
    </source>
</evidence>
<feature type="compositionally biased region" description="Polar residues" evidence="14">
    <location>
        <begin position="330"/>
        <end position="350"/>
    </location>
</feature>
<keyword evidence="3" id="KW-0963">Cytoplasm</keyword>
<dbReference type="InterPro" id="IPR050374">
    <property type="entry name" value="RRT5_SRSF_SR"/>
</dbReference>
<dbReference type="FunFam" id="3.30.70.330:FF:000183">
    <property type="entry name" value="R3H domain containing protein"/>
    <property type="match status" value="1"/>
</dbReference>
<evidence type="ECO:0000256" key="6">
    <source>
        <dbReference type="ARBA" id="ARBA00022801"/>
    </source>
</evidence>
<dbReference type="PANTHER" id="PTHR23003">
    <property type="entry name" value="RNA RECOGNITION MOTIF RRM DOMAIN CONTAINING PROTEIN"/>
    <property type="match status" value="1"/>
</dbReference>
<protein>
    <submittedName>
        <fullName evidence="17">Peptidyl-prolyl cis-trans isomerase pin4</fullName>
    </submittedName>
</protein>
<dbReference type="InterPro" id="IPR000504">
    <property type="entry name" value="RRM_dom"/>
</dbReference>
<dbReference type="Pfam" id="PF00076">
    <property type="entry name" value="RRM_1"/>
    <property type="match status" value="1"/>
</dbReference>
<gene>
    <name evidence="17" type="primary">PIN4_2</name>
    <name evidence="17" type="ORF">OHK93_008495</name>
</gene>
<evidence type="ECO:0000256" key="14">
    <source>
        <dbReference type="SAM" id="MobiDB-lite"/>
    </source>
</evidence>
<comment type="subunit">
    <text evidence="12">Interacts with csx1.</text>
</comment>
<proteinExistence type="predicted"/>
<dbReference type="GO" id="GO:0071014">
    <property type="term" value="C:post-mRNA release spliceosomal complex"/>
    <property type="evidence" value="ECO:0007669"/>
    <property type="project" value="UniProtKB-ARBA"/>
</dbReference>
<evidence type="ECO:0000313" key="17">
    <source>
        <dbReference type="EMBL" id="MDI1489217.1"/>
    </source>
</evidence>
<evidence type="ECO:0000256" key="13">
    <source>
        <dbReference type="PROSITE-ProRule" id="PRU00176"/>
    </source>
</evidence>
<feature type="region of interest" description="Disordered" evidence="14">
    <location>
        <begin position="383"/>
        <end position="407"/>
    </location>
</feature>